<dbReference type="EMBL" id="BMLX01000001">
    <property type="protein sequence ID" value="GGP19506.1"/>
    <property type="molecule type" value="Genomic_DNA"/>
</dbReference>
<dbReference type="InterPro" id="IPR010201">
    <property type="entry name" value="HflK"/>
</dbReference>
<accession>A0ABQ2P6M5</accession>
<dbReference type="RefSeq" id="WP_188703111.1">
    <property type="nucleotide sequence ID" value="NZ_BMLX01000001.1"/>
</dbReference>
<evidence type="ECO:0000256" key="1">
    <source>
        <dbReference type="ARBA" id="ARBA00004167"/>
    </source>
</evidence>
<dbReference type="InterPro" id="IPR036013">
    <property type="entry name" value="Band_7/SPFH_dom_sf"/>
</dbReference>
<evidence type="ECO:0000256" key="2">
    <source>
        <dbReference type="ARBA" id="ARBA00006971"/>
    </source>
</evidence>
<dbReference type="GO" id="GO:0008233">
    <property type="term" value="F:peptidase activity"/>
    <property type="evidence" value="ECO:0007669"/>
    <property type="project" value="UniProtKB-KW"/>
</dbReference>
<comment type="similarity">
    <text evidence="2 3">Belongs to the band 7/mec-2 family. HflK subfamily.</text>
</comment>
<comment type="subunit">
    <text evidence="3">HflC and HflK may interact to form a multimeric complex.</text>
</comment>
<evidence type="ECO:0000313" key="7">
    <source>
        <dbReference type="Proteomes" id="UP000637267"/>
    </source>
</evidence>
<dbReference type="Proteomes" id="UP000637267">
    <property type="component" value="Unassembled WGS sequence"/>
</dbReference>
<dbReference type="InterPro" id="IPR001107">
    <property type="entry name" value="Band_7"/>
</dbReference>
<dbReference type="InterPro" id="IPR020980">
    <property type="entry name" value="Membrane_HflK_N"/>
</dbReference>
<dbReference type="GO" id="GO:0006508">
    <property type="term" value="P:proteolysis"/>
    <property type="evidence" value="ECO:0007669"/>
    <property type="project" value="UniProtKB-KW"/>
</dbReference>
<evidence type="ECO:0000313" key="6">
    <source>
        <dbReference type="EMBL" id="GGP19506.1"/>
    </source>
</evidence>
<feature type="domain" description="Band 7" evidence="5">
    <location>
        <begin position="71"/>
        <end position="246"/>
    </location>
</feature>
<keyword evidence="3" id="KW-1133">Transmembrane helix</keyword>
<dbReference type="PANTHER" id="PTHR42911">
    <property type="entry name" value="MODULATOR OF FTSH PROTEASE HFLC"/>
    <property type="match status" value="1"/>
</dbReference>
<reference evidence="7" key="1">
    <citation type="journal article" date="2019" name="Int. J. Syst. Evol. Microbiol.">
        <title>The Global Catalogue of Microorganisms (GCM) 10K type strain sequencing project: providing services to taxonomists for standard genome sequencing and annotation.</title>
        <authorList>
            <consortium name="The Broad Institute Genomics Platform"/>
            <consortium name="The Broad Institute Genome Sequencing Center for Infectious Disease"/>
            <person name="Wu L."/>
            <person name="Ma J."/>
        </authorList>
    </citation>
    <scope>NUCLEOTIDE SEQUENCE [LARGE SCALE GENOMIC DNA]</scope>
    <source>
        <strain evidence="7">CGMCC 1.8859</strain>
    </source>
</reference>
<feature type="region of interest" description="Disordered" evidence="4">
    <location>
        <begin position="355"/>
        <end position="394"/>
    </location>
</feature>
<dbReference type="Pfam" id="PF12221">
    <property type="entry name" value="HflK_N"/>
    <property type="match status" value="1"/>
</dbReference>
<feature type="transmembrane region" description="Helical" evidence="3">
    <location>
        <begin position="56"/>
        <end position="76"/>
    </location>
</feature>
<dbReference type="SUPFAM" id="SSF117892">
    <property type="entry name" value="Band 7/SPFH domain"/>
    <property type="match status" value="1"/>
</dbReference>
<feature type="compositionally biased region" description="Low complexity" evidence="4">
    <location>
        <begin position="365"/>
        <end position="385"/>
    </location>
</feature>
<evidence type="ECO:0000256" key="4">
    <source>
        <dbReference type="SAM" id="MobiDB-lite"/>
    </source>
</evidence>
<dbReference type="Gene3D" id="3.30.479.30">
    <property type="entry name" value="Band 7 domain"/>
    <property type="match status" value="1"/>
</dbReference>
<keyword evidence="7" id="KW-1185">Reference proteome</keyword>
<dbReference type="PANTHER" id="PTHR42911:SF2">
    <property type="entry name" value="PROHIBITIN FAMILY PROTEIN"/>
    <property type="match status" value="1"/>
</dbReference>
<organism evidence="6 7">
    <name type="scientific">Silvimonas iriomotensis</name>
    <dbReference type="NCBI Taxonomy" id="449662"/>
    <lineage>
        <taxon>Bacteria</taxon>
        <taxon>Pseudomonadati</taxon>
        <taxon>Pseudomonadota</taxon>
        <taxon>Betaproteobacteria</taxon>
        <taxon>Neisseriales</taxon>
        <taxon>Chitinibacteraceae</taxon>
        <taxon>Silvimonas</taxon>
    </lineage>
</organism>
<protein>
    <recommendedName>
        <fullName evidence="3">Protein HflK</fullName>
    </recommendedName>
</protein>
<dbReference type="Pfam" id="PF01145">
    <property type="entry name" value="Band_7"/>
    <property type="match status" value="1"/>
</dbReference>
<dbReference type="CDD" id="cd03404">
    <property type="entry name" value="SPFH_HflK"/>
    <property type="match status" value="1"/>
</dbReference>
<evidence type="ECO:0000259" key="5">
    <source>
        <dbReference type="SMART" id="SM00244"/>
    </source>
</evidence>
<keyword evidence="6" id="KW-0378">Hydrolase</keyword>
<gene>
    <name evidence="6" type="primary">hflK</name>
    <name evidence="6" type="ORF">GCM10010970_10950</name>
</gene>
<sequence length="394" mass="43142">MSQNDPQWGGGRKDGPPDLDEIIRNFTNKLARFFGGGNRPPSQPGGRSGIPGGSTGVVAIIGIVIVLWLASGFYVVDERENALILRFGRYVETVNKSGLKWHYPWPIETRELINVTEIRSLEVGGRGDNGNDESIMLTGDQNILQVQLEVQYTLKSAQDFAFDNRFVDRDGKDMVKQAAETAIREVVGQNKVDYVLNEGRGKIAEDTRDLIQNLLDRYGTGIAVARVNISDVQPPEQVQTAFADAVKARQDRARLINEGTAYANDVVPKASGTAARLLEEAQGYRQRVVSQAEGDASRFKQVATEYAKAPQVTRERMYLDTMQQMFQNTTKILVDQKSNGSLLYLPLDKLIQSTNPAPSADVTRPAATPDTTADATPAAAPATTASDRSGRDGR</sequence>
<comment type="caution">
    <text evidence="6">The sequence shown here is derived from an EMBL/GenBank/DDBJ whole genome shotgun (WGS) entry which is preliminary data.</text>
</comment>
<keyword evidence="3" id="KW-0472">Membrane</keyword>
<keyword evidence="3" id="KW-0812">Transmembrane</keyword>
<comment type="function">
    <text evidence="3">HflC and HflK could encode or regulate a protease.</text>
</comment>
<comment type="subcellular location">
    <subcellularLocation>
        <location evidence="1">Membrane</location>
        <topology evidence="1">Single-pass membrane protein</topology>
    </subcellularLocation>
</comment>
<name>A0ABQ2P6M5_9NEIS</name>
<keyword evidence="6" id="KW-0645">Protease</keyword>
<dbReference type="NCBIfam" id="TIGR01933">
    <property type="entry name" value="hflK"/>
    <property type="match status" value="1"/>
</dbReference>
<dbReference type="SMART" id="SM00244">
    <property type="entry name" value="PHB"/>
    <property type="match status" value="1"/>
</dbReference>
<proteinExistence type="inferred from homology"/>
<evidence type="ECO:0000256" key="3">
    <source>
        <dbReference type="RuleBase" id="RU364113"/>
    </source>
</evidence>